<dbReference type="Proteomes" id="UP001233999">
    <property type="component" value="Unassembled WGS sequence"/>
</dbReference>
<organism evidence="1 2">
    <name type="scientific">Diploptera punctata</name>
    <name type="common">Pacific beetle cockroach</name>
    <dbReference type="NCBI Taxonomy" id="6984"/>
    <lineage>
        <taxon>Eukaryota</taxon>
        <taxon>Metazoa</taxon>
        <taxon>Ecdysozoa</taxon>
        <taxon>Arthropoda</taxon>
        <taxon>Hexapoda</taxon>
        <taxon>Insecta</taxon>
        <taxon>Pterygota</taxon>
        <taxon>Neoptera</taxon>
        <taxon>Polyneoptera</taxon>
        <taxon>Dictyoptera</taxon>
        <taxon>Blattodea</taxon>
        <taxon>Blaberoidea</taxon>
        <taxon>Blaberidae</taxon>
        <taxon>Diplopterinae</taxon>
        <taxon>Diploptera</taxon>
    </lineage>
</organism>
<evidence type="ECO:0000313" key="1">
    <source>
        <dbReference type="EMBL" id="KAJ9591287.1"/>
    </source>
</evidence>
<proteinExistence type="predicted"/>
<sequence>LYLARAVGLGFVGKDSTTCEIHILNQKVRSFFICKLPRIPLISSNIAAVGPD</sequence>
<dbReference type="EMBL" id="JASPKZ010003877">
    <property type="protein sequence ID" value="KAJ9591287.1"/>
    <property type="molecule type" value="Genomic_DNA"/>
</dbReference>
<comment type="caution">
    <text evidence="1">The sequence shown here is derived from an EMBL/GenBank/DDBJ whole genome shotgun (WGS) entry which is preliminary data.</text>
</comment>
<evidence type="ECO:0000313" key="2">
    <source>
        <dbReference type="Proteomes" id="UP001233999"/>
    </source>
</evidence>
<accession>A0AAD8A3W9</accession>
<name>A0AAD8A3W9_DIPPU</name>
<feature type="non-terminal residue" evidence="1">
    <location>
        <position position="52"/>
    </location>
</feature>
<reference evidence="1" key="1">
    <citation type="journal article" date="2023" name="IScience">
        <title>Live-bearing cockroach genome reveals convergent evolutionary mechanisms linked to viviparity in insects and beyond.</title>
        <authorList>
            <person name="Fouks B."/>
            <person name="Harrison M.C."/>
            <person name="Mikhailova A.A."/>
            <person name="Marchal E."/>
            <person name="English S."/>
            <person name="Carruthers M."/>
            <person name="Jennings E.C."/>
            <person name="Chiamaka E.L."/>
            <person name="Frigard R.A."/>
            <person name="Pippel M."/>
            <person name="Attardo G.M."/>
            <person name="Benoit J.B."/>
            <person name="Bornberg-Bauer E."/>
            <person name="Tobe S.S."/>
        </authorList>
    </citation>
    <scope>NUCLEOTIDE SEQUENCE</scope>
    <source>
        <strain evidence="1">Stay&amp;Tobe</strain>
    </source>
</reference>
<gene>
    <name evidence="1" type="ORF">L9F63_002190</name>
</gene>
<protein>
    <submittedName>
        <fullName evidence="1">Uncharacterized protein</fullName>
    </submittedName>
</protein>
<reference evidence="1" key="2">
    <citation type="submission" date="2023-05" db="EMBL/GenBank/DDBJ databases">
        <authorList>
            <person name="Fouks B."/>
        </authorList>
    </citation>
    <scope>NUCLEOTIDE SEQUENCE</scope>
    <source>
        <strain evidence="1">Stay&amp;Tobe</strain>
        <tissue evidence="1">Testes</tissue>
    </source>
</reference>
<feature type="non-terminal residue" evidence="1">
    <location>
        <position position="1"/>
    </location>
</feature>
<keyword evidence="2" id="KW-1185">Reference proteome</keyword>
<dbReference type="AlphaFoldDB" id="A0AAD8A3W9"/>